<evidence type="ECO:0000313" key="1">
    <source>
        <dbReference type="EMBL" id="CEP13319.1"/>
    </source>
</evidence>
<keyword evidence="2" id="KW-1185">Reference proteome</keyword>
<evidence type="ECO:0000313" key="2">
    <source>
        <dbReference type="Proteomes" id="UP000054107"/>
    </source>
</evidence>
<organism evidence="1 2">
    <name type="scientific">Parasitella parasitica</name>
    <dbReference type="NCBI Taxonomy" id="35722"/>
    <lineage>
        <taxon>Eukaryota</taxon>
        <taxon>Fungi</taxon>
        <taxon>Fungi incertae sedis</taxon>
        <taxon>Mucoromycota</taxon>
        <taxon>Mucoromycotina</taxon>
        <taxon>Mucoromycetes</taxon>
        <taxon>Mucorales</taxon>
        <taxon>Mucorineae</taxon>
        <taxon>Mucoraceae</taxon>
        <taxon>Parasitella</taxon>
    </lineage>
</organism>
<dbReference type="AlphaFoldDB" id="A0A0B7N789"/>
<name>A0A0B7N789_9FUNG</name>
<protein>
    <submittedName>
        <fullName evidence="1">Uncharacterized protein</fullName>
    </submittedName>
</protein>
<accession>A0A0B7N789</accession>
<sequence length="74" mass="8724">MDKDKKFVFDEERRSATIPISHHERHNWIQVFELLADFEQLLKEQDEIEGLLLEENAGRVLVGEETVRGIFEAK</sequence>
<reference evidence="1 2" key="1">
    <citation type="submission" date="2014-09" db="EMBL/GenBank/DDBJ databases">
        <authorList>
            <person name="Ellenberger Sabrina"/>
        </authorList>
    </citation>
    <scope>NUCLEOTIDE SEQUENCE [LARGE SCALE GENOMIC DNA]</scope>
    <source>
        <strain evidence="1 2">CBS 412.66</strain>
    </source>
</reference>
<dbReference type="Proteomes" id="UP000054107">
    <property type="component" value="Unassembled WGS sequence"/>
</dbReference>
<dbReference type="OrthoDB" id="2251393at2759"/>
<dbReference type="EMBL" id="LN729513">
    <property type="protein sequence ID" value="CEP13319.1"/>
    <property type="molecule type" value="Genomic_DNA"/>
</dbReference>
<gene>
    <name evidence="1" type="primary">PARPA_07374.1 scaffold 27460</name>
</gene>
<proteinExistence type="predicted"/>